<gene>
    <name evidence="3" type="ORF">SAMN05216219_0172</name>
</gene>
<dbReference type="GO" id="GO:0016791">
    <property type="term" value="F:phosphatase activity"/>
    <property type="evidence" value="ECO:0007669"/>
    <property type="project" value="TreeGrafter"/>
</dbReference>
<dbReference type="InterPro" id="IPR013078">
    <property type="entry name" value="His_Pase_superF_clade-1"/>
</dbReference>
<evidence type="ECO:0000256" key="2">
    <source>
        <dbReference type="PIRSR" id="PIRSR613078-2"/>
    </source>
</evidence>
<dbReference type="PROSITE" id="PS00175">
    <property type="entry name" value="PG_MUTASE"/>
    <property type="match status" value="1"/>
</dbReference>
<protein>
    <submittedName>
        <fullName evidence="3">Probable phosphoglycerate mutase/uncharacterized phosphatase</fullName>
    </submittedName>
</protein>
<organism evidence="3 4">
    <name type="scientific">Mycetocola miduiensis</name>
    <dbReference type="NCBI Taxonomy" id="995034"/>
    <lineage>
        <taxon>Bacteria</taxon>
        <taxon>Bacillati</taxon>
        <taxon>Actinomycetota</taxon>
        <taxon>Actinomycetes</taxon>
        <taxon>Micrococcales</taxon>
        <taxon>Microbacteriaceae</taxon>
        <taxon>Mycetocola</taxon>
    </lineage>
</organism>
<evidence type="ECO:0000313" key="4">
    <source>
        <dbReference type="Proteomes" id="UP000198867"/>
    </source>
</evidence>
<dbReference type="GO" id="GO:0005737">
    <property type="term" value="C:cytoplasm"/>
    <property type="evidence" value="ECO:0007669"/>
    <property type="project" value="TreeGrafter"/>
</dbReference>
<dbReference type="STRING" id="995034.SAMN05216219_0172"/>
<feature type="active site" description="Tele-phosphohistidine intermediate" evidence="1">
    <location>
        <position position="9"/>
    </location>
</feature>
<reference evidence="4" key="1">
    <citation type="submission" date="2016-10" db="EMBL/GenBank/DDBJ databases">
        <authorList>
            <person name="Varghese N."/>
            <person name="Submissions S."/>
        </authorList>
    </citation>
    <scope>NUCLEOTIDE SEQUENCE [LARGE SCALE GENOMIC DNA]</scope>
    <source>
        <strain evidence="4">CGMCC 1.11101</strain>
    </source>
</reference>
<feature type="active site" description="Proton donor/acceptor" evidence="1">
    <location>
        <position position="83"/>
    </location>
</feature>
<name>A0A1I4YF95_9MICO</name>
<dbReference type="Gene3D" id="3.40.50.1240">
    <property type="entry name" value="Phosphoglycerate mutase-like"/>
    <property type="match status" value="1"/>
</dbReference>
<dbReference type="AlphaFoldDB" id="A0A1I4YF95"/>
<accession>A0A1I4YF95</accession>
<dbReference type="Proteomes" id="UP000198867">
    <property type="component" value="Unassembled WGS sequence"/>
</dbReference>
<dbReference type="PANTHER" id="PTHR48100">
    <property type="entry name" value="BROAD-SPECIFICITY PHOSPHATASE YOR283W-RELATED"/>
    <property type="match status" value="1"/>
</dbReference>
<dbReference type="Pfam" id="PF00300">
    <property type="entry name" value="His_Phos_1"/>
    <property type="match status" value="1"/>
</dbReference>
<feature type="binding site" evidence="2">
    <location>
        <begin position="8"/>
        <end position="15"/>
    </location>
    <ligand>
        <name>substrate</name>
    </ligand>
</feature>
<feature type="binding site" evidence="2">
    <location>
        <position position="58"/>
    </location>
    <ligand>
        <name>substrate</name>
    </ligand>
</feature>
<evidence type="ECO:0000256" key="1">
    <source>
        <dbReference type="PIRSR" id="PIRSR613078-1"/>
    </source>
</evidence>
<sequence>MTTIALVRHGETDWNLRRRLQGRADIPLNETGIEQARVLSGSFAREDWSFVLSSPLSRASATALEISKGADIPFAGTVDDLIERSFGQADGATAEDIAAKWADRIFPDAEPVEDVQRRGAAVVDELVDQYEGNLILVSHGAFIRATVFALTGEDIGGIANATMVLLSRTDAGSWESVPAVVTVAG</sequence>
<dbReference type="PANTHER" id="PTHR48100:SF59">
    <property type="entry name" value="ADENOSYLCOBALAMIN_ALPHA-RIBAZOLE PHOSPHATASE"/>
    <property type="match status" value="1"/>
</dbReference>
<dbReference type="InterPro" id="IPR050275">
    <property type="entry name" value="PGM_Phosphatase"/>
</dbReference>
<keyword evidence="4" id="KW-1185">Reference proteome</keyword>
<proteinExistence type="predicted"/>
<dbReference type="SUPFAM" id="SSF53254">
    <property type="entry name" value="Phosphoglycerate mutase-like"/>
    <property type="match status" value="1"/>
</dbReference>
<dbReference type="SMART" id="SM00855">
    <property type="entry name" value="PGAM"/>
    <property type="match status" value="1"/>
</dbReference>
<dbReference type="InterPro" id="IPR029033">
    <property type="entry name" value="His_PPase_superfam"/>
</dbReference>
<dbReference type="InterPro" id="IPR001345">
    <property type="entry name" value="PG/BPGM_mutase_AS"/>
</dbReference>
<dbReference type="CDD" id="cd07067">
    <property type="entry name" value="HP_PGM_like"/>
    <property type="match status" value="1"/>
</dbReference>
<dbReference type="EMBL" id="FOVM01000001">
    <property type="protein sequence ID" value="SFN36463.1"/>
    <property type="molecule type" value="Genomic_DNA"/>
</dbReference>
<evidence type="ECO:0000313" key="3">
    <source>
        <dbReference type="EMBL" id="SFN36463.1"/>
    </source>
</evidence>